<proteinExistence type="predicted"/>
<sequence length="523" mass="58255">MAENPKHLCSHWIEVPNFDIDSTITRVILAKSQHDDQDDNVHLDLADLSLQPTTTSAGSSPLSSPPSSRQSSPTCTPNSSSDMSISAPSCVDMQGAPADRSHSASSGISTPGWPDIAPPATPSQTQARKTRRSKKNKVDPKGSTLCSVQKKKTSAAHDRRRKKRKLESKAPKKSRSNTTARVLTEAKPIIVQWDCLPTAIQTSGYIGKDWVEGPGKVWTLEEMVGPESRFKFQLVQWDGKQVTSIPIIDKSGRIFVVLVGSPPGDTTWEGVHEQAALLLDHYRLTVTCQHIDHPPRRNVWCSILSVGYSFGGGQKNPKLFNQTPMNQLILEDLLSSDCFQRISGHVSAAMATWAPKLHKCYTDALNKYASHDPHFRQNFPRTAFAAATFNFDDPTETFEHLDYFNFVFGWCGVTALGSFDYHRGGHLILWDLKLVIEFPPGSSILLPSSYLRHSNTLVSLGEKRFSFTEYSAGGLFRYMDDGMRTRVSMQESERKQREQEARKNVKEGLGLYSTLEQLLQSCN</sequence>
<feature type="compositionally biased region" description="Polar residues" evidence="1">
    <location>
        <begin position="78"/>
        <end position="87"/>
    </location>
</feature>
<accession>A0ABR1JJN3</accession>
<evidence type="ECO:0000256" key="1">
    <source>
        <dbReference type="SAM" id="MobiDB-lite"/>
    </source>
</evidence>
<dbReference type="Gene3D" id="3.60.130.30">
    <property type="match status" value="1"/>
</dbReference>
<feature type="region of interest" description="Disordered" evidence="1">
    <location>
        <begin position="45"/>
        <end position="181"/>
    </location>
</feature>
<keyword evidence="3" id="KW-1185">Reference proteome</keyword>
<name>A0ABR1JJN3_9AGAR</name>
<protein>
    <submittedName>
        <fullName evidence="2">Uncharacterized protein</fullName>
    </submittedName>
</protein>
<dbReference type="Proteomes" id="UP001498398">
    <property type="component" value="Unassembled WGS sequence"/>
</dbReference>
<evidence type="ECO:0000313" key="3">
    <source>
        <dbReference type="Proteomes" id="UP001498398"/>
    </source>
</evidence>
<comment type="caution">
    <text evidence="2">The sequence shown here is derived from an EMBL/GenBank/DDBJ whole genome shotgun (WGS) entry which is preliminary data.</text>
</comment>
<organism evidence="2 3">
    <name type="scientific">Marasmiellus scandens</name>
    <dbReference type="NCBI Taxonomy" id="2682957"/>
    <lineage>
        <taxon>Eukaryota</taxon>
        <taxon>Fungi</taxon>
        <taxon>Dikarya</taxon>
        <taxon>Basidiomycota</taxon>
        <taxon>Agaricomycotina</taxon>
        <taxon>Agaricomycetes</taxon>
        <taxon>Agaricomycetidae</taxon>
        <taxon>Agaricales</taxon>
        <taxon>Marasmiineae</taxon>
        <taxon>Omphalotaceae</taxon>
        <taxon>Marasmiellus</taxon>
    </lineage>
</organism>
<feature type="compositionally biased region" description="Basic residues" evidence="1">
    <location>
        <begin position="149"/>
        <end position="175"/>
    </location>
</feature>
<feature type="compositionally biased region" description="Low complexity" evidence="1">
    <location>
        <begin position="52"/>
        <end position="77"/>
    </location>
</feature>
<dbReference type="EMBL" id="JBANRG010000014">
    <property type="protein sequence ID" value="KAK7461142.1"/>
    <property type="molecule type" value="Genomic_DNA"/>
</dbReference>
<reference evidence="2 3" key="1">
    <citation type="submission" date="2024-01" db="EMBL/GenBank/DDBJ databases">
        <title>A draft genome for the cacao thread blight pathogen Marasmiellus scandens.</title>
        <authorList>
            <person name="Baruah I.K."/>
            <person name="Leung J."/>
            <person name="Bukari Y."/>
            <person name="Amoako-Attah I."/>
            <person name="Meinhardt L.W."/>
            <person name="Bailey B.A."/>
            <person name="Cohen S.P."/>
        </authorList>
    </citation>
    <scope>NUCLEOTIDE SEQUENCE [LARGE SCALE GENOMIC DNA]</scope>
    <source>
        <strain evidence="2 3">GH-19</strain>
    </source>
</reference>
<gene>
    <name evidence="2" type="ORF">VKT23_009069</name>
</gene>
<evidence type="ECO:0000313" key="2">
    <source>
        <dbReference type="EMBL" id="KAK7461142.1"/>
    </source>
</evidence>